<evidence type="ECO:0000256" key="1">
    <source>
        <dbReference type="ARBA" id="ARBA00001946"/>
    </source>
</evidence>
<dbReference type="PROSITE" id="PS00154">
    <property type="entry name" value="ATPASE_E1_E2"/>
    <property type="match status" value="1"/>
</dbReference>
<dbReference type="GO" id="GO:0005768">
    <property type="term" value="C:endosome"/>
    <property type="evidence" value="ECO:0007669"/>
    <property type="project" value="TreeGrafter"/>
</dbReference>
<feature type="binding site" evidence="17">
    <location>
        <position position="875"/>
    </location>
    <ligand>
        <name>Mg(2+)</name>
        <dbReference type="ChEBI" id="CHEBI:18420"/>
    </ligand>
</feature>
<dbReference type="InterPro" id="IPR023298">
    <property type="entry name" value="ATPase_P-typ_TM_dom_sf"/>
</dbReference>
<dbReference type="GeneID" id="36345880"/>
<dbReference type="FunFam" id="3.40.50.1000:FF:000009">
    <property type="entry name" value="Phospholipid-transporting ATPase"/>
    <property type="match status" value="1"/>
</dbReference>
<evidence type="ECO:0000256" key="18">
    <source>
        <dbReference type="RuleBase" id="RU362033"/>
    </source>
</evidence>
<feature type="binding site" evidence="17">
    <location>
        <position position="480"/>
    </location>
    <ligand>
        <name>Mg(2+)</name>
        <dbReference type="ChEBI" id="CHEBI:18420"/>
    </ligand>
</feature>
<feature type="transmembrane region" description="Helical" evidence="18">
    <location>
        <begin position="419"/>
        <end position="436"/>
    </location>
</feature>
<feature type="transmembrane region" description="Helical" evidence="18">
    <location>
        <begin position="1068"/>
        <end position="1088"/>
    </location>
</feature>
<dbReference type="GO" id="GO:0140326">
    <property type="term" value="F:ATPase-coupled intramembrane lipid transporter activity"/>
    <property type="evidence" value="ECO:0007669"/>
    <property type="project" value="UniProtKB-EC"/>
</dbReference>
<keyword evidence="4" id="KW-0813">Transport</keyword>
<feature type="binding site" evidence="17">
    <location>
        <position position="482"/>
    </location>
    <ligand>
        <name>Mg(2+)</name>
        <dbReference type="ChEBI" id="CHEBI:18420"/>
    </ligand>
</feature>
<dbReference type="GO" id="GO:0006897">
    <property type="term" value="P:endocytosis"/>
    <property type="evidence" value="ECO:0007669"/>
    <property type="project" value="TreeGrafter"/>
</dbReference>
<dbReference type="STRING" id="6210.W6U370"/>
<proteinExistence type="inferred from homology"/>
<evidence type="ECO:0000259" key="22">
    <source>
        <dbReference type="Pfam" id="PF16212"/>
    </source>
</evidence>
<evidence type="ECO:0000256" key="9">
    <source>
        <dbReference type="ARBA" id="ARBA00022842"/>
    </source>
</evidence>
<comment type="similarity">
    <text evidence="3 18">Belongs to the cation transport ATPase (P-type) (TC 3.A.3) family. Type IV subfamily.</text>
</comment>
<dbReference type="GO" id="GO:0005524">
    <property type="term" value="F:ATP binding"/>
    <property type="evidence" value="ECO:0007669"/>
    <property type="project" value="UniProtKB-UniRule"/>
</dbReference>
<evidence type="ECO:0000313" key="24">
    <source>
        <dbReference type="Proteomes" id="UP000019149"/>
    </source>
</evidence>
<evidence type="ECO:0000259" key="21">
    <source>
        <dbReference type="Pfam" id="PF16209"/>
    </source>
</evidence>
<dbReference type="PANTHER" id="PTHR24092:SF5">
    <property type="entry name" value="PHOSPHOLIPID-TRANSPORTING ATPASE"/>
    <property type="match status" value="1"/>
</dbReference>
<feature type="transmembrane region" description="Helical" evidence="18">
    <location>
        <begin position="395"/>
        <end position="413"/>
    </location>
</feature>
<dbReference type="InterPro" id="IPR008250">
    <property type="entry name" value="ATPase_P-typ_transduc_dom_A_sf"/>
</dbReference>
<dbReference type="SUPFAM" id="SSF81660">
    <property type="entry name" value="Metal cation-transporting ATPase, ATP-binding domain N"/>
    <property type="match status" value="1"/>
</dbReference>
<evidence type="ECO:0000256" key="14">
    <source>
        <dbReference type="ARBA" id="ARBA00034036"/>
    </source>
</evidence>
<dbReference type="PANTHER" id="PTHR24092">
    <property type="entry name" value="PROBABLE PHOSPHOLIPID-TRANSPORTING ATPASE"/>
    <property type="match status" value="1"/>
</dbReference>
<keyword evidence="8 16" id="KW-0067">ATP-binding</keyword>
<dbReference type="NCBIfam" id="TIGR01652">
    <property type="entry name" value="ATPase-Plipid"/>
    <property type="match status" value="1"/>
</dbReference>
<feature type="transmembrane region" description="Helical" evidence="18">
    <location>
        <begin position="177"/>
        <end position="199"/>
    </location>
</feature>
<evidence type="ECO:0000256" key="3">
    <source>
        <dbReference type="ARBA" id="ARBA00008109"/>
    </source>
</evidence>
<feature type="binding site" evidence="16">
    <location>
        <position position="849"/>
    </location>
    <ligand>
        <name>ATP</name>
        <dbReference type="ChEBI" id="CHEBI:30616"/>
    </ligand>
</feature>
<dbReference type="InterPro" id="IPR044492">
    <property type="entry name" value="P_typ_ATPase_HD_dom"/>
</dbReference>
<feature type="active site" description="4-aspartylphosphate intermediate" evidence="15">
    <location>
        <position position="480"/>
    </location>
</feature>
<dbReference type="Gene3D" id="3.40.1110.10">
    <property type="entry name" value="Calcium-transporting ATPase, cytoplasmic domain N"/>
    <property type="match status" value="1"/>
</dbReference>
<keyword evidence="9 17" id="KW-0460">Magnesium</keyword>
<feature type="binding site" evidence="16">
    <location>
        <position position="767"/>
    </location>
    <ligand>
        <name>ATP</name>
        <dbReference type="ChEBI" id="CHEBI:30616"/>
    </ligand>
</feature>
<dbReference type="EMBL" id="APAU02000195">
    <property type="protein sequence ID" value="EUB54981.1"/>
    <property type="molecule type" value="Genomic_DNA"/>
</dbReference>
<keyword evidence="6 17" id="KW-0479">Metal-binding</keyword>
<dbReference type="GO" id="GO:0006890">
    <property type="term" value="P:retrograde vesicle-mediated transport, Golgi to endoplasmic reticulum"/>
    <property type="evidence" value="ECO:0007669"/>
    <property type="project" value="TreeGrafter"/>
</dbReference>
<comment type="catalytic activity">
    <reaction evidence="14 18">
        <text>ATP + H2O + phospholipidSide 1 = ADP + phosphate + phospholipidSide 2.</text>
        <dbReference type="EC" id="7.6.2.1"/>
    </reaction>
</comment>
<feature type="binding site" evidence="16">
    <location>
        <position position="481"/>
    </location>
    <ligand>
        <name>ATP</name>
        <dbReference type="ChEBI" id="CHEBI:30616"/>
    </ligand>
</feature>
<feature type="binding site" evidence="16">
    <location>
        <position position="658"/>
    </location>
    <ligand>
        <name>ATP</name>
        <dbReference type="ChEBI" id="CHEBI:30616"/>
    </ligand>
</feature>
<feature type="domain" description="P-type ATPase C-terminal" evidence="22">
    <location>
        <begin position="902"/>
        <end position="1095"/>
    </location>
</feature>
<dbReference type="InterPro" id="IPR001757">
    <property type="entry name" value="P_typ_ATPase"/>
</dbReference>
<feature type="domain" description="P-type ATPase N-terminal" evidence="21">
    <location>
        <begin position="125"/>
        <end position="183"/>
    </location>
</feature>
<evidence type="ECO:0000256" key="19">
    <source>
        <dbReference type="SAM" id="MobiDB-lite"/>
    </source>
</evidence>
<dbReference type="InterPro" id="IPR006539">
    <property type="entry name" value="P-type_ATPase_IV"/>
</dbReference>
<feature type="transmembrane region" description="Helical" evidence="18">
    <location>
        <begin position="1040"/>
        <end position="1061"/>
    </location>
</feature>
<dbReference type="Pfam" id="PF16212">
    <property type="entry name" value="PhoLip_ATPase_C"/>
    <property type="match status" value="1"/>
</dbReference>
<dbReference type="OMA" id="VIEVHAN"/>
<dbReference type="SUPFAM" id="SSF81653">
    <property type="entry name" value="Calcium ATPase, transduction domain A"/>
    <property type="match status" value="1"/>
</dbReference>
<feature type="binding site" evidence="16">
    <location>
        <position position="482"/>
    </location>
    <ligand>
        <name>ATP</name>
        <dbReference type="ChEBI" id="CHEBI:30616"/>
    </ligand>
</feature>
<evidence type="ECO:0000259" key="20">
    <source>
        <dbReference type="Pfam" id="PF00122"/>
    </source>
</evidence>
<sequence length="1216" mass="136150">MQGYRRSRNPLVYEITMNSEKQEYEMDLRMRANGGGSGEGFQKLPTLSPQPPPYTTHPSSENLSSKYLNQVPYSSDFFSSYSPRSQLKGICDLCGYVEDSFKSLFSKCRRRKEYHSRMVCTGLPNRVRKFPPNVIKNQKYNIFTFIPLVLFEQFSVFLNLIFLIMACSQFIEPLRVGYLYTYWAPLGFVVAVTMIREAVDDIRRWLRDREVNNALYTKVIRKGQVTLPSAKIQVGDIILLHKNQRVPADMVLLWTSEPNGSCFIRTDQLDGETDWKLRTAIPVTQNIVHEAGRPEALFDIQAQIYAEAPNQRIHSFEGTFARIGVVDTDDGMDNARNEASLSVDQTLWSNTVVATGTAAGIVIYCGSETRAVMNSSKAHTKMGHIDREINNITKLLFVFVVILAFVMVALKGFKGAWYIYYWRFFLLFSYIIPLALRVNMDMAKIVYSFMITRDKDLPGCVVRSTTIPEELGRITYLLSDKTGTLTQNEMVFKKLHLGSVAFAPDSMDDLTETLRRYYDTVAKEGDATDAKQLRKTGDQRLVEAVLAIAICHNVTPMNDDSGLETTSAGAAEGLDYNAFVQPVGYQASSPDEVALVTWTASVGITLIHRDQQMMALRLPNGATVAYDILQIFPFTSEAKRMGIVVRERVSRSIHFYLKGADTIMAGLVQYTPWMEDEAGNLAREGLRTLVVAHRQLTEDQYADFALRYHQATMSVSDRTGKVQAAVATLECDLQLLCLTGVEDKLQEGVRPTLETLRNAGIKVWMLTGDKLETAECIAKSSRLVPHGQALHIFQPVTGRSEAHLELNAFRRRCDMPLVITGSSLEVCLRYYEYEFLDLIRQCPAVVVCRTSPTQKAGIAKLLKAHTNAVVAAIGDGGNDVSMIQAAHVGIGIVGKEGRQASLASDFSVTQFSHVARLFLVHGRNTYKNTASLSQFIIHRGCIITVMQIIFSAIFYIISVALFPGFLMVGYATIFTMFPVFSLVLDKDVLDSVAMTYPELYKDLAKGRELTVKTFFVWLVISIYQGGVIMYGALLLFDSDFIHVVSITFTSVLLTELLMVALTIHTWHFIMILAELASLAIYVVALVVFKSYFGRSSLSAYVELRMEGICHHGSKLYPPGNSQVHPNEAATTDLLQTAIKLSSLTLVITVTLLLMGFHHPSFSFHTQHLVTVELHPLEIDLIIPAIFVKPSWSTTPTLAVEYAAHNYLASFAQFELK</sequence>
<dbReference type="Pfam" id="PF16209">
    <property type="entry name" value="PhoLip_ATPase_N"/>
    <property type="match status" value="1"/>
</dbReference>
<protein>
    <recommendedName>
        <fullName evidence="18">Phospholipid-transporting ATPase</fullName>
        <ecNumber evidence="18">7.6.2.1</ecNumber>
    </recommendedName>
</protein>
<dbReference type="InterPro" id="IPR023299">
    <property type="entry name" value="ATPase_P-typ_cyto_dom_N"/>
</dbReference>
<comment type="cofactor">
    <cofactor evidence="1 17">
        <name>Mg(2+)</name>
        <dbReference type="ChEBI" id="CHEBI:18420"/>
    </cofactor>
</comment>
<dbReference type="SUPFAM" id="SSF56784">
    <property type="entry name" value="HAD-like"/>
    <property type="match status" value="1"/>
</dbReference>
<dbReference type="Gene3D" id="2.70.150.10">
    <property type="entry name" value="Calcium-transporting ATPase, cytoplasmic transduction domain A"/>
    <property type="match status" value="1"/>
</dbReference>
<feature type="transmembrane region" description="Helical" evidence="18">
    <location>
        <begin position="1014"/>
        <end position="1034"/>
    </location>
</feature>
<evidence type="ECO:0000256" key="16">
    <source>
        <dbReference type="PIRSR" id="PIRSR606539-2"/>
    </source>
</evidence>
<dbReference type="EC" id="7.6.2.1" evidence="18"/>
<dbReference type="InterPro" id="IPR032631">
    <property type="entry name" value="P-type_ATPase_N"/>
</dbReference>
<dbReference type="Proteomes" id="UP000019149">
    <property type="component" value="Unassembled WGS sequence"/>
</dbReference>
<keyword evidence="5 18" id="KW-0812">Transmembrane</keyword>
<dbReference type="InterPro" id="IPR032630">
    <property type="entry name" value="P_typ_ATPase_c"/>
</dbReference>
<keyword evidence="13 18" id="KW-0472">Membrane</keyword>
<dbReference type="GO" id="GO:0045332">
    <property type="term" value="P:phospholipid translocation"/>
    <property type="evidence" value="ECO:0007669"/>
    <property type="project" value="TreeGrafter"/>
</dbReference>
<organism evidence="23 24">
    <name type="scientific">Echinococcus granulosus</name>
    <name type="common">Hydatid tapeworm</name>
    <dbReference type="NCBI Taxonomy" id="6210"/>
    <lineage>
        <taxon>Eukaryota</taxon>
        <taxon>Metazoa</taxon>
        <taxon>Spiralia</taxon>
        <taxon>Lophotrochozoa</taxon>
        <taxon>Platyhelminthes</taxon>
        <taxon>Cestoda</taxon>
        <taxon>Eucestoda</taxon>
        <taxon>Cyclophyllidea</taxon>
        <taxon>Taeniidae</taxon>
        <taxon>Echinococcus</taxon>
        <taxon>Echinococcus granulosus group</taxon>
    </lineage>
</organism>
<feature type="binding site" evidence="16">
    <location>
        <position position="592"/>
    </location>
    <ligand>
        <name>ATP</name>
        <dbReference type="ChEBI" id="CHEBI:30616"/>
    </ligand>
</feature>
<name>W6U370_ECHGR</name>
<evidence type="ECO:0000313" key="23">
    <source>
        <dbReference type="EMBL" id="EUB54981.1"/>
    </source>
</evidence>
<feature type="binding site" evidence="16">
    <location>
        <position position="879"/>
    </location>
    <ligand>
        <name>ATP</name>
        <dbReference type="ChEBI" id="CHEBI:30616"/>
    </ligand>
</feature>
<dbReference type="InterPro" id="IPR036412">
    <property type="entry name" value="HAD-like_sf"/>
</dbReference>
<keyword evidence="10 18" id="KW-1278">Translocase</keyword>
<dbReference type="RefSeq" id="XP_024346177.1">
    <property type="nucleotide sequence ID" value="XM_024499414.1"/>
</dbReference>
<dbReference type="GO" id="GO:0016887">
    <property type="term" value="F:ATP hydrolysis activity"/>
    <property type="evidence" value="ECO:0007669"/>
    <property type="project" value="InterPro"/>
</dbReference>
<comment type="subcellular location">
    <subcellularLocation>
        <location evidence="2">Endomembrane system</location>
        <topology evidence="2">Multi-pass membrane protein</topology>
    </subcellularLocation>
    <subcellularLocation>
        <location evidence="18">Membrane</location>
        <topology evidence="18">Multi-pass membrane protein</topology>
    </subcellularLocation>
</comment>
<dbReference type="AlphaFoldDB" id="W6U370"/>
<dbReference type="Pfam" id="PF00702">
    <property type="entry name" value="Hydrolase"/>
    <property type="match status" value="1"/>
</dbReference>
<evidence type="ECO:0000256" key="17">
    <source>
        <dbReference type="PIRSR" id="PIRSR606539-3"/>
    </source>
</evidence>
<evidence type="ECO:0000256" key="13">
    <source>
        <dbReference type="ARBA" id="ARBA00023136"/>
    </source>
</evidence>
<reference evidence="23 24" key="1">
    <citation type="journal article" date="2013" name="Nat. Genet.">
        <title>The genome of the hydatid tapeworm Echinococcus granulosus.</title>
        <authorList>
            <person name="Zheng H."/>
            <person name="Zhang W."/>
            <person name="Zhang L."/>
            <person name="Zhang Z."/>
            <person name="Li J."/>
            <person name="Lu G."/>
            <person name="Zhu Y."/>
            <person name="Wang Y."/>
            <person name="Huang Y."/>
            <person name="Liu J."/>
            <person name="Kang H."/>
            <person name="Chen J."/>
            <person name="Wang L."/>
            <person name="Chen A."/>
            <person name="Yu S."/>
            <person name="Gao Z."/>
            <person name="Jin L."/>
            <person name="Gu W."/>
            <person name="Wang Z."/>
            <person name="Zhao L."/>
            <person name="Shi B."/>
            <person name="Wen H."/>
            <person name="Lin R."/>
            <person name="Jones M.K."/>
            <person name="Brejova B."/>
            <person name="Vinar T."/>
            <person name="Zhao G."/>
            <person name="McManus D.P."/>
            <person name="Chen Z."/>
            <person name="Zhou Y."/>
            <person name="Wang S."/>
        </authorList>
    </citation>
    <scope>NUCLEOTIDE SEQUENCE [LARGE SCALE GENOMIC DNA]</scope>
</reference>
<dbReference type="SFLD" id="SFLDF00027">
    <property type="entry name" value="p-type_atpase"/>
    <property type="match status" value="1"/>
</dbReference>
<dbReference type="GO" id="GO:0000287">
    <property type="term" value="F:magnesium ion binding"/>
    <property type="evidence" value="ECO:0007669"/>
    <property type="project" value="UniProtKB-UniRule"/>
</dbReference>
<keyword evidence="12" id="KW-0445">Lipid transport</keyword>
<evidence type="ECO:0000256" key="10">
    <source>
        <dbReference type="ARBA" id="ARBA00022967"/>
    </source>
</evidence>
<feature type="domain" description="P-type ATPase A" evidence="20">
    <location>
        <begin position="217"/>
        <end position="370"/>
    </location>
</feature>
<evidence type="ECO:0000256" key="2">
    <source>
        <dbReference type="ARBA" id="ARBA00004127"/>
    </source>
</evidence>
<evidence type="ECO:0000256" key="7">
    <source>
        <dbReference type="ARBA" id="ARBA00022741"/>
    </source>
</evidence>
<feature type="binding site" evidence="16">
    <location>
        <position position="634"/>
    </location>
    <ligand>
        <name>ATP</name>
        <dbReference type="ChEBI" id="CHEBI:30616"/>
    </ligand>
</feature>
<evidence type="ECO:0000256" key="5">
    <source>
        <dbReference type="ARBA" id="ARBA00022692"/>
    </source>
</evidence>
<feature type="region of interest" description="Disordered" evidence="19">
    <location>
        <begin position="31"/>
        <end position="61"/>
    </location>
</feature>
<feature type="binding site" evidence="16">
    <location>
        <position position="878"/>
    </location>
    <ligand>
        <name>ATP</name>
        <dbReference type="ChEBI" id="CHEBI:30616"/>
    </ligand>
</feature>
<keyword evidence="11 18" id="KW-1133">Transmembrane helix</keyword>
<dbReference type="OrthoDB" id="377733at2759"/>
<keyword evidence="24" id="KW-1185">Reference proteome</keyword>
<feature type="transmembrane region" description="Helical" evidence="18">
    <location>
        <begin position="1137"/>
        <end position="1156"/>
    </location>
</feature>
<feature type="binding site" evidence="16">
    <location>
        <position position="769"/>
    </location>
    <ligand>
        <name>ATP</name>
        <dbReference type="ChEBI" id="CHEBI:30616"/>
    </ligand>
</feature>
<dbReference type="CTD" id="36345880"/>
<evidence type="ECO:0000256" key="6">
    <source>
        <dbReference type="ARBA" id="ARBA00022723"/>
    </source>
</evidence>
<feature type="transmembrane region" description="Helical" evidence="18">
    <location>
        <begin position="964"/>
        <end position="984"/>
    </location>
</feature>
<feature type="binding site" evidence="16">
    <location>
        <position position="855"/>
    </location>
    <ligand>
        <name>ATP</name>
        <dbReference type="ChEBI" id="CHEBI:30616"/>
    </ligand>
</feature>
<gene>
    <name evidence="23" type="ORF">EGR_10165</name>
</gene>
<evidence type="ECO:0000256" key="15">
    <source>
        <dbReference type="PIRSR" id="PIRSR606539-1"/>
    </source>
</evidence>
<dbReference type="SFLD" id="SFLDS00003">
    <property type="entry name" value="Haloacid_Dehalogenase"/>
    <property type="match status" value="1"/>
</dbReference>
<dbReference type="SFLD" id="SFLDG00002">
    <property type="entry name" value="C1.7:_P-type_atpase_like"/>
    <property type="match status" value="1"/>
</dbReference>
<feature type="transmembrane region" description="Helical" evidence="18">
    <location>
        <begin position="145"/>
        <end position="171"/>
    </location>
</feature>
<feature type="binding site" evidence="16">
    <location>
        <position position="768"/>
    </location>
    <ligand>
        <name>ATP</name>
        <dbReference type="ChEBI" id="CHEBI:30616"/>
    </ligand>
</feature>
<feature type="binding site" evidence="17">
    <location>
        <position position="879"/>
    </location>
    <ligand>
        <name>Mg(2+)</name>
        <dbReference type="ChEBI" id="CHEBI:18420"/>
    </ligand>
</feature>
<feature type="transmembrane region" description="Helical" evidence="18">
    <location>
        <begin position="936"/>
        <end position="958"/>
    </location>
</feature>
<dbReference type="Gene3D" id="3.40.50.1000">
    <property type="entry name" value="HAD superfamily/HAD-like"/>
    <property type="match status" value="1"/>
</dbReference>
<accession>W6U370</accession>
<keyword evidence="7 16" id="KW-0547">Nucleotide-binding</keyword>
<evidence type="ECO:0000256" key="4">
    <source>
        <dbReference type="ARBA" id="ARBA00022448"/>
    </source>
</evidence>
<evidence type="ECO:0000256" key="8">
    <source>
        <dbReference type="ARBA" id="ARBA00022840"/>
    </source>
</evidence>
<evidence type="ECO:0000256" key="11">
    <source>
        <dbReference type="ARBA" id="ARBA00022989"/>
    </source>
</evidence>
<dbReference type="KEGG" id="egl:EGR_10165"/>
<feature type="binding site" evidence="16">
    <location>
        <position position="687"/>
    </location>
    <ligand>
        <name>ATP</name>
        <dbReference type="ChEBI" id="CHEBI:30616"/>
    </ligand>
</feature>
<dbReference type="InterPro" id="IPR018303">
    <property type="entry name" value="ATPase_P-typ_P_site"/>
</dbReference>
<dbReference type="NCBIfam" id="TIGR01494">
    <property type="entry name" value="ATPase_P-type"/>
    <property type="match status" value="3"/>
</dbReference>
<dbReference type="Pfam" id="PF00122">
    <property type="entry name" value="E1-E2_ATPase"/>
    <property type="match status" value="1"/>
</dbReference>
<comment type="caution">
    <text evidence="23">The sequence shown here is derived from an EMBL/GenBank/DDBJ whole genome shotgun (WGS) entry which is preliminary data.</text>
</comment>
<feature type="binding site" evidence="16">
    <location>
        <position position="480"/>
    </location>
    <ligand>
        <name>ATP</name>
        <dbReference type="ChEBI" id="CHEBI:30616"/>
    </ligand>
</feature>
<dbReference type="GO" id="GO:0005802">
    <property type="term" value="C:trans-Golgi network"/>
    <property type="evidence" value="ECO:0007669"/>
    <property type="project" value="TreeGrafter"/>
</dbReference>
<evidence type="ECO:0000256" key="12">
    <source>
        <dbReference type="ARBA" id="ARBA00023055"/>
    </source>
</evidence>
<dbReference type="InterPro" id="IPR023214">
    <property type="entry name" value="HAD_sf"/>
</dbReference>
<dbReference type="SUPFAM" id="SSF81665">
    <property type="entry name" value="Calcium ATPase, transmembrane domain M"/>
    <property type="match status" value="1"/>
</dbReference>
<dbReference type="GO" id="GO:0005886">
    <property type="term" value="C:plasma membrane"/>
    <property type="evidence" value="ECO:0007669"/>
    <property type="project" value="TreeGrafter"/>
</dbReference>
<dbReference type="InterPro" id="IPR059000">
    <property type="entry name" value="ATPase_P-type_domA"/>
</dbReference>
<dbReference type="PRINTS" id="PR00119">
    <property type="entry name" value="CATATPASE"/>
</dbReference>